<evidence type="ECO:0000313" key="3">
    <source>
        <dbReference type="Proteomes" id="UP000031670"/>
    </source>
</evidence>
<dbReference type="Proteomes" id="UP000031670">
    <property type="component" value="Unassembled WGS sequence"/>
</dbReference>
<sequence length="104" mass="11877">MIIDLARIYGLAVESEHSATDQRFRDAYEKGQLTEDSYKNILGAYEFILSFRFSHQLEALKRGEAPNNHIDPNSFGSFERGHLKDAFRIIADLQEAAKLKFGAR</sequence>
<reference evidence="2 3" key="1">
    <citation type="submission" date="2015-01" db="EMBL/GenBank/DDBJ databases">
        <title>Vibrio sp. C5 JCM 19232 whole genome shotgun sequence.</title>
        <authorList>
            <person name="Sawabe T."/>
            <person name="Meirelles P."/>
            <person name="Feng G."/>
            <person name="Sayaka M."/>
            <person name="Hattori M."/>
            <person name="Ohkuma M."/>
        </authorList>
    </citation>
    <scope>NUCLEOTIDE SEQUENCE [LARGE SCALE GENOMIC DNA]</scope>
    <source>
        <strain evidence="2 3">JCM19232</strain>
    </source>
</reference>
<organism evidence="2 3">
    <name type="scientific">Vibrio ishigakensis</name>
    <dbReference type="NCBI Taxonomy" id="1481914"/>
    <lineage>
        <taxon>Bacteria</taxon>
        <taxon>Pseudomonadati</taxon>
        <taxon>Pseudomonadota</taxon>
        <taxon>Gammaproteobacteria</taxon>
        <taxon>Vibrionales</taxon>
        <taxon>Vibrionaceae</taxon>
        <taxon>Vibrio</taxon>
    </lineage>
</organism>
<feature type="domain" description="DUF294" evidence="1">
    <location>
        <begin position="2"/>
        <end position="101"/>
    </location>
</feature>
<proteinExistence type="predicted"/>
<gene>
    <name evidence="2" type="ORF">JCM19232_817</name>
</gene>
<reference evidence="2 3" key="2">
    <citation type="submission" date="2015-01" db="EMBL/GenBank/DDBJ databases">
        <authorList>
            <consortium name="NBRP consortium"/>
            <person name="Sawabe T."/>
            <person name="Meirelles P."/>
            <person name="Feng G."/>
            <person name="Sayaka M."/>
            <person name="Hattori M."/>
            <person name="Ohkuma M."/>
        </authorList>
    </citation>
    <scope>NUCLEOTIDE SEQUENCE [LARGE SCALE GENOMIC DNA]</scope>
    <source>
        <strain evidence="2 3">JCM19232</strain>
    </source>
</reference>
<evidence type="ECO:0000313" key="2">
    <source>
        <dbReference type="EMBL" id="GAM60484.1"/>
    </source>
</evidence>
<protein>
    <submittedName>
        <fullName evidence="2">Signal-transduction protein</fullName>
    </submittedName>
</protein>
<accession>A0A0B8PC68</accession>
<dbReference type="Pfam" id="PF10335">
    <property type="entry name" value="DUF294_C"/>
    <property type="match status" value="1"/>
</dbReference>
<dbReference type="InterPro" id="IPR018821">
    <property type="entry name" value="DUF294_put_nucleoTrafse_sb-bd"/>
</dbReference>
<dbReference type="EMBL" id="BBSA01000001">
    <property type="protein sequence ID" value="GAM60484.1"/>
    <property type="molecule type" value="Genomic_DNA"/>
</dbReference>
<dbReference type="AlphaFoldDB" id="A0A0B8PC68"/>
<comment type="caution">
    <text evidence="2">The sequence shown here is derived from an EMBL/GenBank/DDBJ whole genome shotgun (WGS) entry which is preliminary data.</text>
</comment>
<name>A0A0B8PC68_9VIBR</name>
<evidence type="ECO:0000259" key="1">
    <source>
        <dbReference type="Pfam" id="PF10335"/>
    </source>
</evidence>